<proteinExistence type="inferred from homology"/>
<evidence type="ECO:0000256" key="5">
    <source>
        <dbReference type="RuleBase" id="RU000562"/>
    </source>
</evidence>
<evidence type="ECO:0000256" key="2">
    <source>
        <dbReference type="ARBA" id="ARBA00022980"/>
    </source>
</evidence>
<dbReference type="Proteomes" id="UP000178936">
    <property type="component" value="Unassembled WGS sequence"/>
</dbReference>
<gene>
    <name evidence="4" type="primary">rplU</name>
    <name evidence="6" type="ORF">A2226_02070</name>
</gene>
<dbReference type="PANTHER" id="PTHR21349">
    <property type="entry name" value="50S RIBOSOMAL PROTEIN L21"/>
    <property type="match status" value="1"/>
</dbReference>
<dbReference type="InterPro" id="IPR028909">
    <property type="entry name" value="bL21-like"/>
</dbReference>
<keyword evidence="4 5" id="KW-0694">RNA-binding</keyword>
<dbReference type="HAMAP" id="MF_01363">
    <property type="entry name" value="Ribosomal_bL21"/>
    <property type="match status" value="1"/>
</dbReference>
<evidence type="ECO:0000256" key="3">
    <source>
        <dbReference type="ARBA" id="ARBA00023274"/>
    </source>
</evidence>
<comment type="similarity">
    <text evidence="1 4 5">Belongs to the bacterial ribosomal protein bL21 family.</text>
</comment>
<dbReference type="SUPFAM" id="SSF141091">
    <property type="entry name" value="L21p-like"/>
    <property type="match status" value="1"/>
</dbReference>
<dbReference type="GO" id="GO:0006412">
    <property type="term" value="P:translation"/>
    <property type="evidence" value="ECO:0007669"/>
    <property type="project" value="UniProtKB-UniRule"/>
</dbReference>
<sequence length="104" mass="11520">MSKLAVIKTGGKQYLVQAGSKLQVEKLITKENKVSFADVLLVADEDGSKVDVGTPKLSTTVEAEVVKQGRAKKIMVVHYKAKVRYHKKQGHRQPFTEVKVVKIS</sequence>
<dbReference type="GO" id="GO:0005737">
    <property type="term" value="C:cytoplasm"/>
    <property type="evidence" value="ECO:0007669"/>
    <property type="project" value="UniProtKB-ARBA"/>
</dbReference>
<dbReference type="GO" id="GO:0019843">
    <property type="term" value="F:rRNA binding"/>
    <property type="evidence" value="ECO:0007669"/>
    <property type="project" value="UniProtKB-UniRule"/>
</dbReference>
<dbReference type="NCBIfam" id="TIGR00061">
    <property type="entry name" value="L21"/>
    <property type="match status" value="1"/>
</dbReference>
<dbReference type="Pfam" id="PF00829">
    <property type="entry name" value="Ribosomal_L21p"/>
    <property type="match status" value="1"/>
</dbReference>
<comment type="subunit">
    <text evidence="4">Part of the 50S ribosomal subunit. Contacts protein L20.</text>
</comment>
<dbReference type="GO" id="GO:0005840">
    <property type="term" value="C:ribosome"/>
    <property type="evidence" value="ECO:0007669"/>
    <property type="project" value="UniProtKB-KW"/>
</dbReference>
<organism evidence="6 7">
    <name type="scientific">Candidatus Veblenbacteria bacterium RIFOXYA2_FULL_43_9</name>
    <dbReference type="NCBI Taxonomy" id="1802425"/>
    <lineage>
        <taxon>Bacteria</taxon>
        <taxon>Candidatus Vebleniibacteriota</taxon>
    </lineage>
</organism>
<evidence type="ECO:0000313" key="7">
    <source>
        <dbReference type="Proteomes" id="UP000178936"/>
    </source>
</evidence>
<dbReference type="GO" id="GO:0003735">
    <property type="term" value="F:structural constituent of ribosome"/>
    <property type="evidence" value="ECO:0007669"/>
    <property type="project" value="InterPro"/>
</dbReference>
<dbReference type="InterPro" id="IPR036164">
    <property type="entry name" value="bL21-like_sf"/>
</dbReference>
<dbReference type="GO" id="GO:1990904">
    <property type="term" value="C:ribonucleoprotein complex"/>
    <property type="evidence" value="ECO:0007669"/>
    <property type="project" value="UniProtKB-KW"/>
</dbReference>
<evidence type="ECO:0000256" key="1">
    <source>
        <dbReference type="ARBA" id="ARBA00008563"/>
    </source>
</evidence>
<dbReference type="InterPro" id="IPR001787">
    <property type="entry name" value="Ribosomal_bL21"/>
</dbReference>
<accession>A0A1G2Q0I3</accession>
<dbReference type="AlphaFoldDB" id="A0A1G2Q0I3"/>
<dbReference type="EMBL" id="MHTB01000057">
    <property type="protein sequence ID" value="OHA54075.1"/>
    <property type="molecule type" value="Genomic_DNA"/>
</dbReference>
<evidence type="ECO:0000256" key="4">
    <source>
        <dbReference type="HAMAP-Rule" id="MF_01363"/>
    </source>
</evidence>
<keyword evidence="2 4" id="KW-0689">Ribosomal protein</keyword>
<comment type="function">
    <text evidence="4 5">This protein binds to 23S rRNA in the presence of protein L20.</text>
</comment>
<comment type="caution">
    <text evidence="6">The sequence shown here is derived from an EMBL/GenBank/DDBJ whole genome shotgun (WGS) entry which is preliminary data.</text>
</comment>
<protein>
    <recommendedName>
        <fullName evidence="4">Large ribosomal subunit protein bL21</fullName>
    </recommendedName>
</protein>
<name>A0A1G2Q0I3_9BACT</name>
<reference evidence="6 7" key="1">
    <citation type="journal article" date="2016" name="Nat. Commun.">
        <title>Thousands of microbial genomes shed light on interconnected biogeochemical processes in an aquifer system.</title>
        <authorList>
            <person name="Anantharaman K."/>
            <person name="Brown C.T."/>
            <person name="Hug L.A."/>
            <person name="Sharon I."/>
            <person name="Castelle C.J."/>
            <person name="Probst A.J."/>
            <person name="Thomas B.C."/>
            <person name="Singh A."/>
            <person name="Wilkins M.J."/>
            <person name="Karaoz U."/>
            <person name="Brodie E.L."/>
            <person name="Williams K.H."/>
            <person name="Hubbard S.S."/>
            <person name="Banfield J.F."/>
        </authorList>
    </citation>
    <scope>NUCLEOTIDE SEQUENCE [LARGE SCALE GENOMIC DNA]</scope>
</reference>
<evidence type="ECO:0000313" key="6">
    <source>
        <dbReference type="EMBL" id="OHA54075.1"/>
    </source>
</evidence>
<keyword evidence="4 5" id="KW-0699">rRNA-binding</keyword>
<dbReference type="PANTHER" id="PTHR21349:SF0">
    <property type="entry name" value="LARGE RIBOSOMAL SUBUNIT PROTEIN BL21M"/>
    <property type="match status" value="1"/>
</dbReference>
<keyword evidence="3 4" id="KW-0687">Ribonucleoprotein</keyword>